<feature type="region of interest" description="Disordered" evidence="7">
    <location>
        <begin position="40"/>
        <end position="60"/>
    </location>
</feature>
<feature type="domain" description="PLD phosphodiesterase" evidence="8">
    <location>
        <begin position="306"/>
        <end position="333"/>
    </location>
</feature>
<evidence type="ECO:0000256" key="7">
    <source>
        <dbReference type="SAM" id="MobiDB-lite"/>
    </source>
</evidence>
<dbReference type="InterPro" id="IPR001736">
    <property type="entry name" value="PLipase_D/transphosphatidylase"/>
</dbReference>
<dbReference type="EMBL" id="MFTJ01000041">
    <property type="protein sequence ID" value="OGI64706.1"/>
    <property type="molecule type" value="Genomic_DNA"/>
</dbReference>
<dbReference type="GO" id="GO:0004630">
    <property type="term" value="F:phospholipase D activity"/>
    <property type="evidence" value="ECO:0007669"/>
    <property type="project" value="UniProtKB-EC"/>
</dbReference>
<dbReference type="PANTHER" id="PTHR43856">
    <property type="entry name" value="CARDIOLIPIN HYDROLASE"/>
    <property type="match status" value="1"/>
</dbReference>
<evidence type="ECO:0000256" key="5">
    <source>
        <dbReference type="ARBA" id="ARBA00022963"/>
    </source>
</evidence>
<dbReference type="PANTHER" id="PTHR43856:SF1">
    <property type="entry name" value="MITOCHONDRIAL CARDIOLIPIN HYDROLASE"/>
    <property type="match status" value="1"/>
</dbReference>
<gene>
    <name evidence="9" type="ORF">A2642_01900</name>
</gene>
<feature type="compositionally biased region" description="Low complexity" evidence="7">
    <location>
        <begin position="44"/>
        <end position="60"/>
    </location>
</feature>
<keyword evidence="5" id="KW-0442">Lipid degradation</keyword>
<dbReference type="Pfam" id="PF13091">
    <property type="entry name" value="PLDc_2"/>
    <property type="match status" value="2"/>
</dbReference>
<dbReference type="SMART" id="SM00155">
    <property type="entry name" value="PLDc"/>
    <property type="match status" value="2"/>
</dbReference>
<dbReference type="AlphaFoldDB" id="A0A1F6V5H5"/>
<dbReference type="Proteomes" id="UP000178700">
    <property type="component" value="Unassembled WGS sequence"/>
</dbReference>
<comment type="catalytic activity">
    <reaction evidence="1">
        <text>a 1,2-diacyl-sn-glycero-3-phosphocholine + H2O = a 1,2-diacyl-sn-glycero-3-phosphate + choline + H(+)</text>
        <dbReference type="Rhea" id="RHEA:14445"/>
        <dbReference type="ChEBI" id="CHEBI:15354"/>
        <dbReference type="ChEBI" id="CHEBI:15377"/>
        <dbReference type="ChEBI" id="CHEBI:15378"/>
        <dbReference type="ChEBI" id="CHEBI:57643"/>
        <dbReference type="ChEBI" id="CHEBI:58608"/>
        <dbReference type="EC" id="3.1.4.4"/>
    </reaction>
</comment>
<comment type="caution">
    <text evidence="9">The sequence shown here is derived from an EMBL/GenBank/DDBJ whole genome shotgun (WGS) entry which is preliminary data.</text>
</comment>
<evidence type="ECO:0000313" key="10">
    <source>
        <dbReference type="Proteomes" id="UP000178700"/>
    </source>
</evidence>
<dbReference type="InterPro" id="IPR025202">
    <property type="entry name" value="PLD-like_dom"/>
</dbReference>
<sequence length="402" mass="46055">MFIEKKKKNMTTKIITNLSLILFLSLILLTSCSSQEKNQLTGASTTSTTTSSITSSTPSNSLTNLPSYIEDTGNISIYFCPRQACEQVFLDTLNLAQSSIHCALYEIDLPSVNTTLRNLAQKPNIDVKIVTDNDYLHQFNTPYTKADRSGLMHDKFCIIDNHILTTGSMNPTINDAHKNNNNLIIIHSKRLAKNYEDEFQEMWNGTFKKGNPTLHPSIKLQNTLIQTYFCPEEDCAEKIRTELKQATTEIYFMTFSFTNKEIANILLLKNLDNLTIRGIMERRQIDKDSAYILLHNNSIPLLIDQNKNNLHHKVFIIDNETIITGSFNPTKGGDERNDENILIIKDKTIAKQYLQEFDYLWNMWDNQTTTILLEPIDTNSTEEINTTEEFNNTEELNLKETD</sequence>
<name>A0A1F6V5H5_9BACT</name>
<dbReference type="GO" id="GO:0016891">
    <property type="term" value="F:RNA endonuclease activity producing 5'-phosphomonoesters, hydrolytic mechanism"/>
    <property type="evidence" value="ECO:0007669"/>
    <property type="project" value="TreeGrafter"/>
</dbReference>
<dbReference type="Gene3D" id="3.30.870.10">
    <property type="entry name" value="Endonuclease Chain A"/>
    <property type="match status" value="3"/>
</dbReference>
<evidence type="ECO:0000256" key="4">
    <source>
        <dbReference type="ARBA" id="ARBA00022801"/>
    </source>
</evidence>
<accession>A0A1F6V5H5</accession>
<evidence type="ECO:0000256" key="2">
    <source>
        <dbReference type="ARBA" id="ARBA00008664"/>
    </source>
</evidence>
<dbReference type="GO" id="GO:0006793">
    <property type="term" value="P:phosphorus metabolic process"/>
    <property type="evidence" value="ECO:0007669"/>
    <property type="project" value="UniProtKB-ARBA"/>
</dbReference>
<keyword evidence="4" id="KW-0378">Hydrolase</keyword>
<feature type="domain" description="PLD phosphodiesterase" evidence="8">
    <location>
        <begin position="148"/>
        <end position="170"/>
    </location>
</feature>
<evidence type="ECO:0000256" key="1">
    <source>
        <dbReference type="ARBA" id="ARBA00000798"/>
    </source>
</evidence>
<evidence type="ECO:0000259" key="8">
    <source>
        <dbReference type="PROSITE" id="PS50035"/>
    </source>
</evidence>
<dbReference type="PROSITE" id="PS50035">
    <property type="entry name" value="PLD"/>
    <property type="match status" value="2"/>
</dbReference>
<dbReference type="GO" id="GO:0016042">
    <property type="term" value="P:lipid catabolic process"/>
    <property type="evidence" value="ECO:0007669"/>
    <property type="project" value="UniProtKB-KW"/>
</dbReference>
<proteinExistence type="inferred from homology"/>
<reference evidence="9 10" key="1">
    <citation type="journal article" date="2016" name="Nat. Commun.">
        <title>Thousands of microbial genomes shed light on interconnected biogeochemical processes in an aquifer system.</title>
        <authorList>
            <person name="Anantharaman K."/>
            <person name="Brown C.T."/>
            <person name="Hug L.A."/>
            <person name="Sharon I."/>
            <person name="Castelle C.J."/>
            <person name="Probst A.J."/>
            <person name="Thomas B.C."/>
            <person name="Singh A."/>
            <person name="Wilkins M.J."/>
            <person name="Karaoz U."/>
            <person name="Brodie E.L."/>
            <person name="Williams K.H."/>
            <person name="Hubbard S.S."/>
            <person name="Banfield J.F."/>
        </authorList>
    </citation>
    <scope>NUCLEOTIDE SEQUENCE [LARGE SCALE GENOMIC DNA]</scope>
</reference>
<evidence type="ECO:0000256" key="3">
    <source>
        <dbReference type="ARBA" id="ARBA00012027"/>
    </source>
</evidence>
<comment type="similarity">
    <text evidence="2">Belongs to the phospholipase D family.</text>
</comment>
<dbReference type="PROSITE" id="PS51257">
    <property type="entry name" value="PROKAR_LIPOPROTEIN"/>
    <property type="match status" value="1"/>
</dbReference>
<dbReference type="InterPro" id="IPR051406">
    <property type="entry name" value="PLD_domain"/>
</dbReference>
<evidence type="ECO:0000256" key="6">
    <source>
        <dbReference type="ARBA" id="ARBA00023098"/>
    </source>
</evidence>
<organism evidence="9 10">
    <name type="scientific">Candidatus Nomurabacteria bacterium RIFCSPHIGHO2_01_FULL_39_10</name>
    <dbReference type="NCBI Taxonomy" id="1801733"/>
    <lineage>
        <taxon>Bacteria</taxon>
        <taxon>Candidatus Nomuraibacteriota</taxon>
    </lineage>
</organism>
<dbReference type="SUPFAM" id="SSF56024">
    <property type="entry name" value="Phospholipase D/nuclease"/>
    <property type="match status" value="2"/>
</dbReference>
<protein>
    <recommendedName>
        <fullName evidence="3">phospholipase D</fullName>
        <ecNumber evidence="3">3.1.4.4</ecNumber>
    </recommendedName>
</protein>
<keyword evidence="6" id="KW-0443">Lipid metabolism</keyword>
<evidence type="ECO:0000313" key="9">
    <source>
        <dbReference type="EMBL" id="OGI64706.1"/>
    </source>
</evidence>
<dbReference type="EC" id="3.1.4.4" evidence="3"/>